<proteinExistence type="predicted"/>
<protein>
    <submittedName>
        <fullName evidence="2">Uncharacterized protein</fullName>
    </submittedName>
</protein>
<organism evidence="2">
    <name type="scientific">Picea glauca</name>
    <name type="common">White spruce</name>
    <name type="synonym">Pinus glauca</name>
    <dbReference type="NCBI Taxonomy" id="3330"/>
    <lineage>
        <taxon>Eukaryota</taxon>
        <taxon>Viridiplantae</taxon>
        <taxon>Streptophyta</taxon>
        <taxon>Embryophyta</taxon>
        <taxon>Tracheophyta</taxon>
        <taxon>Spermatophyta</taxon>
        <taxon>Pinopsida</taxon>
        <taxon>Pinidae</taxon>
        <taxon>Conifers I</taxon>
        <taxon>Pinales</taxon>
        <taxon>Pinaceae</taxon>
        <taxon>Picea</taxon>
    </lineage>
</organism>
<name>A0A101M1B2_PICGL</name>
<dbReference type="EMBL" id="LKAM01000003">
    <property type="protein sequence ID" value="KUM49104.1"/>
    <property type="molecule type" value="Genomic_DNA"/>
</dbReference>
<sequence length="54" mass="6213">MEGIHLALSLLMGKWIRLLSLDLDLGMDLLLDMGLDLWLDHEHETQVLTLNNEN</sequence>
<keyword evidence="1" id="KW-0732">Signal</keyword>
<reference evidence="2" key="1">
    <citation type="journal article" date="2015" name="Genome Biol. Evol.">
        <title>Organellar Genomes of White Spruce (Picea glauca): Assembly and Annotation.</title>
        <authorList>
            <person name="Jackman S.D."/>
            <person name="Warren R.L."/>
            <person name="Gibb E.A."/>
            <person name="Vandervalk B.P."/>
            <person name="Mohamadi H."/>
            <person name="Chu J."/>
            <person name="Raymond A."/>
            <person name="Pleasance S."/>
            <person name="Coope R."/>
            <person name="Wildung M.R."/>
            <person name="Ritland C.E."/>
            <person name="Bousquet J."/>
            <person name="Jones S.J."/>
            <person name="Bohlmann J."/>
            <person name="Birol I."/>
        </authorList>
    </citation>
    <scope>NUCLEOTIDE SEQUENCE [LARGE SCALE GENOMIC DNA]</scope>
    <source>
        <tissue evidence="2">Flushing bud</tissue>
    </source>
</reference>
<keyword evidence="2" id="KW-0496">Mitochondrion</keyword>
<accession>A0A101M1B2</accession>
<dbReference type="AlphaFoldDB" id="A0A101M1B2"/>
<evidence type="ECO:0000313" key="2">
    <source>
        <dbReference type="EMBL" id="KUM49104.1"/>
    </source>
</evidence>
<evidence type="ECO:0000256" key="1">
    <source>
        <dbReference type="SAM" id="SignalP"/>
    </source>
</evidence>
<gene>
    <name evidence="2" type="ORF">ABT39_MTgene3653</name>
</gene>
<comment type="caution">
    <text evidence="2">The sequence shown here is derived from an EMBL/GenBank/DDBJ whole genome shotgun (WGS) entry which is preliminary data.</text>
</comment>
<geneLocation type="mitochondrion" evidence="2"/>
<feature type="chain" id="PRO_5007100216" evidence="1">
    <location>
        <begin position="21"/>
        <end position="54"/>
    </location>
</feature>
<feature type="signal peptide" evidence="1">
    <location>
        <begin position="1"/>
        <end position="20"/>
    </location>
</feature>